<evidence type="ECO:0000256" key="1">
    <source>
        <dbReference type="SAM" id="MobiDB-lite"/>
    </source>
</evidence>
<comment type="caution">
    <text evidence="3">The sequence shown here is derived from an EMBL/GenBank/DDBJ whole genome shotgun (WGS) entry which is preliminary data.</text>
</comment>
<reference evidence="3" key="1">
    <citation type="journal article" date="2019" name="Sci. Rep.">
        <title>Draft genome of Tanacetum cinerariifolium, the natural source of mosquito coil.</title>
        <authorList>
            <person name="Yamashiro T."/>
            <person name="Shiraishi A."/>
            <person name="Satake H."/>
            <person name="Nakayama K."/>
        </authorList>
    </citation>
    <scope>NUCLEOTIDE SEQUENCE</scope>
</reference>
<protein>
    <submittedName>
        <fullName evidence="3">Uncharacterized protein</fullName>
    </submittedName>
</protein>
<feature type="region of interest" description="Disordered" evidence="1">
    <location>
        <begin position="650"/>
        <end position="669"/>
    </location>
</feature>
<keyword evidence="2" id="KW-1133">Transmembrane helix</keyword>
<evidence type="ECO:0000256" key="2">
    <source>
        <dbReference type="SAM" id="Phobius"/>
    </source>
</evidence>
<dbReference type="AlphaFoldDB" id="A0A6L2MM63"/>
<name>A0A6L2MM63_TANCI</name>
<keyword evidence="2" id="KW-0472">Membrane</keyword>
<feature type="compositionally biased region" description="Basic residues" evidence="1">
    <location>
        <begin position="118"/>
        <end position="128"/>
    </location>
</feature>
<evidence type="ECO:0000313" key="3">
    <source>
        <dbReference type="EMBL" id="GEU74810.1"/>
    </source>
</evidence>
<keyword evidence="2" id="KW-0812">Transmembrane</keyword>
<feature type="compositionally biased region" description="Low complexity" evidence="1">
    <location>
        <begin position="650"/>
        <end position="662"/>
    </location>
</feature>
<accession>A0A6L2MM63</accession>
<organism evidence="3">
    <name type="scientific">Tanacetum cinerariifolium</name>
    <name type="common">Dalmatian daisy</name>
    <name type="synonym">Chrysanthemum cinerariifolium</name>
    <dbReference type="NCBI Taxonomy" id="118510"/>
    <lineage>
        <taxon>Eukaryota</taxon>
        <taxon>Viridiplantae</taxon>
        <taxon>Streptophyta</taxon>
        <taxon>Embryophyta</taxon>
        <taxon>Tracheophyta</taxon>
        <taxon>Spermatophyta</taxon>
        <taxon>Magnoliopsida</taxon>
        <taxon>eudicotyledons</taxon>
        <taxon>Gunneridae</taxon>
        <taxon>Pentapetalae</taxon>
        <taxon>asterids</taxon>
        <taxon>campanulids</taxon>
        <taxon>Asterales</taxon>
        <taxon>Asteraceae</taxon>
        <taxon>Asteroideae</taxon>
        <taxon>Anthemideae</taxon>
        <taxon>Anthemidinae</taxon>
        <taxon>Tanacetum</taxon>
    </lineage>
</organism>
<sequence>MRFFEELLDSQFHILEDVHPQLPSPNHIIHEMSVGKIDVYTRFLRKSEAFGLGRRACGSAPIGCSARAESELKASVEKLFDEGGSTEQVDSATGRGPDAEIEFVTAAEDTTAGSVAAKRPKHPRKKRPIATDASGSSHPPKKLILSTKASVSTMSTLPFVTSSVSATLEHKDGALLDSVTRANLCSAGLVIRFVIFLDSSYHSSTNAPGAEVDSVTRSTVLPLVTTKVMITTSVAHVSPVLVPRVVDKVIHQVQQFIFHESTFADTIKPDAAGLSHPPGKRLSLGSREVDYENLHEVFFYTGMFLTMLYWMILILLENLLTTWLLWYCSLRSVTWIMRSYLRSLTLGLLVKQLSAKVRMRTEYCLSERKRLKSECERQADLLKSRDEEVENLKAQLFLKESEAAKAARLFGLLYVHALESICSSLHDQVFGYEQLKQQIKEFQDVQMSVVNEKVAKLDVTLLEIAFHFEERFYPHFLATISVATVTTTALSITFASTSSVPLIYTDDYEIIGVDGQEGAGVDGQGDSQGNATAFSTVEFEKEELDTTLTLLKVGMPISTGITASIPYVSENGVSPLLDLIIVRWAKLVGAILLSASAFLFAPLGSNMNLRAYVNSTPSGFVITRPASEPSMHDDSFVNSIHGFGSSLLSSMGVSRGSSSGRSTMKSAKI</sequence>
<dbReference type="EMBL" id="BKCJ010006955">
    <property type="protein sequence ID" value="GEU74810.1"/>
    <property type="molecule type" value="Genomic_DNA"/>
</dbReference>
<proteinExistence type="predicted"/>
<feature type="region of interest" description="Disordered" evidence="1">
    <location>
        <begin position="111"/>
        <end position="142"/>
    </location>
</feature>
<feature type="transmembrane region" description="Helical" evidence="2">
    <location>
        <begin position="476"/>
        <end position="495"/>
    </location>
</feature>
<feature type="transmembrane region" description="Helical" evidence="2">
    <location>
        <begin position="581"/>
        <end position="601"/>
    </location>
</feature>
<gene>
    <name evidence="3" type="ORF">Tci_046788</name>
</gene>